<dbReference type="NCBIfam" id="NF000996">
    <property type="entry name" value="PRK00105.1"/>
    <property type="match status" value="1"/>
</dbReference>
<keyword evidence="12" id="KW-1185">Reference proteome</keyword>
<sequence>MSHWFEAPLAEIDLTAQQQAEARQGVLTKPPGSLGQLEQLAIKFAGWQGTVIPELIANKTAIAIFAADHGVAAEGVSAFPQIVTVEMVKNFARGGAAICVLAGHHSAALHIINAGTANSVEGVEGVVDCAIAKGTANFANQPAMTDSQCLDALAIGQHVINHVIADDTRLFIGGEMGIANTTSASAVCCALLNIKAVELAGAGTGLDERSIMHKAEVIAAALQTHSVTTEPLDVLRKVGGFEIAALAGAYIAAAQKGIPSLVDGFIATSSALLACRLQPELKPWLLFSHQSAEKGHQRVLAALEANPLLSLGMRLGEGSGAAMCLPIIDSALALHANMATFEEAEVQTEI</sequence>
<dbReference type="SUPFAM" id="SSF52733">
    <property type="entry name" value="Nicotinate mononucleotide:5,6-dimethylbenzimidazole phosphoribosyltransferase (CobT)"/>
    <property type="match status" value="1"/>
</dbReference>
<evidence type="ECO:0000256" key="7">
    <source>
        <dbReference type="ARBA" id="ARBA00022679"/>
    </source>
</evidence>
<dbReference type="InterPro" id="IPR036087">
    <property type="entry name" value="Nict_dMeBzImd_PRibTrfase_sf"/>
</dbReference>
<evidence type="ECO:0000256" key="9">
    <source>
        <dbReference type="ARBA" id="ARBA00047340"/>
    </source>
</evidence>
<dbReference type="EC" id="2.4.2.21" evidence="3 10"/>
<dbReference type="Pfam" id="PF02277">
    <property type="entry name" value="DBI_PRT"/>
    <property type="match status" value="1"/>
</dbReference>
<dbReference type="InterPro" id="IPR003200">
    <property type="entry name" value="Nict_dMeBzImd_PRibTrfase"/>
</dbReference>
<comment type="pathway">
    <text evidence="1 10">Nucleoside biosynthesis; alpha-ribazole biosynthesis; alpha-ribazole from 5,6-dimethylbenzimidazole: step 1/2.</text>
</comment>
<comment type="catalytic activity">
    <reaction evidence="9 10">
        <text>5,6-dimethylbenzimidazole + nicotinate beta-D-ribonucleotide = alpha-ribazole 5'-phosphate + nicotinate + H(+)</text>
        <dbReference type="Rhea" id="RHEA:11196"/>
        <dbReference type="ChEBI" id="CHEBI:15378"/>
        <dbReference type="ChEBI" id="CHEBI:15890"/>
        <dbReference type="ChEBI" id="CHEBI:32544"/>
        <dbReference type="ChEBI" id="CHEBI:57502"/>
        <dbReference type="ChEBI" id="CHEBI:57918"/>
        <dbReference type="EC" id="2.4.2.21"/>
    </reaction>
</comment>
<dbReference type="PANTHER" id="PTHR43463">
    <property type="entry name" value="NICOTINATE-NUCLEOTIDE--DIMETHYLBENZIMIDAZOLE PHOSPHORIBOSYLTRANSFERASE"/>
    <property type="match status" value="1"/>
</dbReference>
<accession>A0ABY6N1K0</accession>
<dbReference type="Proteomes" id="UP001163739">
    <property type="component" value="Chromosome"/>
</dbReference>
<organism evidence="11 12">
    <name type="scientific">Alkalimarinus alittae</name>
    <dbReference type="NCBI Taxonomy" id="2961619"/>
    <lineage>
        <taxon>Bacteria</taxon>
        <taxon>Pseudomonadati</taxon>
        <taxon>Pseudomonadota</taxon>
        <taxon>Gammaproteobacteria</taxon>
        <taxon>Alteromonadales</taxon>
        <taxon>Alteromonadaceae</taxon>
        <taxon>Alkalimarinus</taxon>
    </lineage>
</organism>
<evidence type="ECO:0000256" key="6">
    <source>
        <dbReference type="ARBA" id="ARBA00022676"/>
    </source>
</evidence>
<keyword evidence="6 10" id="KW-0328">Glycosyltransferase</keyword>
<name>A0ABY6N1K0_9ALTE</name>
<keyword evidence="5 10" id="KW-0169">Cobalamin biosynthesis</keyword>
<proteinExistence type="inferred from homology"/>
<dbReference type="EMBL" id="CP100390">
    <property type="protein sequence ID" value="UZE95958.1"/>
    <property type="molecule type" value="Genomic_DNA"/>
</dbReference>
<feature type="active site" description="Proton acceptor" evidence="10">
    <location>
        <position position="317"/>
    </location>
</feature>
<evidence type="ECO:0000256" key="4">
    <source>
        <dbReference type="ARBA" id="ARBA00015486"/>
    </source>
</evidence>
<dbReference type="NCBIfam" id="TIGR03160">
    <property type="entry name" value="cobT_DBIPRT"/>
    <property type="match status" value="1"/>
</dbReference>
<comment type="similarity">
    <text evidence="2 10">Belongs to the CobT family.</text>
</comment>
<dbReference type="InterPro" id="IPR023195">
    <property type="entry name" value="Nict_dMeBzImd_PRibTrfase_N"/>
</dbReference>
<dbReference type="CDD" id="cd02439">
    <property type="entry name" value="DMB-PRT_CobT"/>
    <property type="match status" value="1"/>
</dbReference>
<evidence type="ECO:0000256" key="5">
    <source>
        <dbReference type="ARBA" id="ARBA00022573"/>
    </source>
</evidence>
<evidence type="ECO:0000313" key="11">
    <source>
        <dbReference type="EMBL" id="UZE95958.1"/>
    </source>
</evidence>
<dbReference type="InterPro" id="IPR017846">
    <property type="entry name" value="Nict_dMeBzImd_PRibTrfase_bact"/>
</dbReference>
<dbReference type="Gene3D" id="1.10.1610.10">
    <property type="match status" value="1"/>
</dbReference>
<dbReference type="PANTHER" id="PTHR43463:SF1">
    <property type="entry name" value="NICOTINATE-NUCLEOTIDE--DIMETHYLBENZIMIDAZOLE PHOSPHORIBOSYLTRANSFERASE"/>
    <property type="match status" value="1"/>
</dbReference>
<dbReference type="HAMAP" id="MF_00230">
    <property type="entry name" value="CobT"/>
    <property type="match status" value="1"/>
</dbReference>
<evidence type="ECO:0000256" key="2">
    <source>
        <dbReference type="ARBA" id="ARBA00007110"/>
    </source>
</evidence>
<gene>
    <name evidence="10 11" type="primary">cobT</name>
    <name evidence="11" type="ORF">NKI27_18225</name>
</gene>
<comment type="function">
    <text evidence="10">Catalyzes the synthesis of alpha-ribazole-5'-phosphate from nicotinate mononucleotide (NAMN) and 5,6-dimethylbenzimidazole (DMB).</text>
</comment>
<dbReference type="RefSeq" id="WP_265047442.1">
    <property type="nucleotide sequence ID" value="NZ_CP100390.1"/>
</dbReference>
<reference evidence="11" key="1">
    <citation type="submission" date="2022-06" db="EMBL/GenBank/DDBJ databases">
        <title>Alkalimarinus sp. nov., isolated from gut of a Alitta virens.</title>
        <authorList>
            <person name="Yang A.I."/>
            <person name="Shin N.-R."/>
        </authorList>
    </citation>
    <scope>NUCLEOTIDE SEQUENCE</scope>
    <source>
        <strain evidence="11">A2M4</strain>
    </source>
</reference>
<dbReference type="GO" id="GO:0008939">
    <property type="term" value="F:nicotinate-nucleotide-dimethylbenzimidazole phosphoribosyltransferase activity"/>
    <property type="evidence" value="ECO:0007669"/>
    <property type="project" value="UniProtKB-EC"/>
</dbReference>
<dbReference type="Gene3D" id="3.40.50.10210">
    <property type="match status" value="1"/>
</dbReference>
<evidence type="ECO:0000256" key="10">
    <source>
        <dbReference type="HAMAP-Rule" id="MF_00230"/>
    </source>
</evidence>
<evidence type="ECO:0000256" key="3">
    <source>
        <dbReference type="ARBA" id="ARBA00011991"/>
    </source>
</evidence>
<protein>
    <recommendedName>
        <fullName evidence="4 10">Nicotinate-nucleotide--dimethylbenzimidazole phosphoribosyltransferase</fullName>
        <shortName evidence="10">NN:DBI PRT</shortName>
        <ecNumber evidence="3 10">2.4.2.21</ecNumber>
    </recommendedName>
    <alternativeName>
        <fullName evidence="8 10">N(1)-alpha-phosphoribosyltransferase</fullName>
    </alternativeName>
</protein>
<evidence type="ECO:0000256" key="1">
    <source>
        <dbReference type="ARBA" id="ARBA00005049"/>
    </source>
</evidence>
<keyword evidence="7 10" id="KW-0808">Transferase</keyword>
<evidence type="ECO:0000313" key="12">
    <source>
        <dbReference type="Proteomes" id="UP001163739"/>
    </source>
</evidence>
<evidence type="ECO:0000256" key="8">
    <source>
        <dbReference type="ARBA" id="ARBA00030686"/>
    </source>
</evidence>